<comment type="similarity">
    <text evidence="1 6">Belongs to the glutaredoxin family.</text>
</comment>
<dbReference type="GO" id="GO:0005737">
    <property type="term" value="C:cytoplasm"/>
    <property type="evidence" value="ECO:0007669"/>
    <property type="project" value="TreeGrafter"/>
</dbReference>
<dbReference type="GO" id="GO:0015038">
    <property type="term" value="F:glutathione disulfide oxidoreductase activity"/>
    <property type="evidence" value="ECO:0007669"/>
    <property type="project" value="UniProtKB-UniRule"/>
</dbReference>
<dbReference type="GO" id="GO:0045454">
    <property type="term" value="P:cell redox homeostasis"/>
    <property type="evidence" value="ECO:0007669"/>
    <property type="project" value="InterPro"/>
</dbReference>
<dbReference type="SUPFAM" id="SSF52833">
    <property type="entry name" value="Thioredoxin-like"/>
    <property type="match status" value="1"/>
</dbReference>
<protein>
    <recommendedName>
        <fullName evidence="6">Glutaredoxin</fullName>
    </recommendedName>
</protein>
<sequence>MSAASVTIYTKAYCPYCVRAKALLTAKGVQFLEVSIDQQPELRPEMIEKSGGRTTVPQIFINDQHIGGCDDLHALEAQGKLDTLLR</sequence>
<dbReference type="NCBIfam" id="NF007923">
    <property type="entry name" value="PRK10638.1"/>
    <property type="match status" value="1"/>
</dbReference>
<evidence type="ECO:0000256" key="1">
    <source>
        <dbReference type="ARBA" id="ARBA00007787"/>
    </source>
</evidence>
<dbReference type="Pfam" id="PF00462">
    <property type="entry name" value="Glutaredoxin"/>
    <property type="match status" value="1"/>
</dbReference>
<dbReference type="PANTHER" id="PTHR45694">
    <property type="entry name" value="GLUTAREDOXIN 2"/>
    <property type="match status" value="1"/>
</dbReference>
<proteinExistence type="inferred from homology"/>
<reference evidence="8 9" key="1">
    <citation type="submission" date="2019-01" db="EMBL/GenBank/DDBJ databases">
        <authorList>
            <person name="Chen W.-M."/>
        </authorList>
    </citation>
    <scope>NUCLEOTIDE SEQUENCE [LARGE SCALE GENOMIC DNA]</scope>
    <source>
        <strain evidence="8 9">KYPC3</strain>
    </source>
</reference>
<keyword evidence="3 6" id="KW-0249">Electron transport</keyword>
<organism evidence="8 9">
    <name type="scientific">Rheinheimera riviphila</name>
    <dbReference type="NCBI Taxonomy" id="1834037"/>
    <lineage>
        <taxon>Bacteria</taxon>
        <taxon>Pseudomonadati</taxon>
        <taxon>Pseudomonadota</taxon>
        <taxon>Gammaproteobacteria</taxon>
        <taxon>Chromatiales</taxon>
        <taxon>Chromatiaceae</taxon>
        <taxon>Rheinheimera</taxon>
    </lineage>
</organism>
<evidence type="ECO:0000313" key="9">
    <source>
        <dbReference type="Proteomes" id="UP000283077"/>
    </source>
</evidence>
<gene>
    <name evidence="8" type="ORF">EOE67_06775</name>
</gene>
<keyword evidence="5 6" id="KW-0676">Redox-active center</keyword>
<dbReference type="PANTHER" id="PTHR45694:SF18">
    <property type="entry name" value="GLUTAREDOXIN-1-RELATED"/>
    <property type="match status" value="1"/>
</dbReference>
<evidence type="ECO:0000256" key="6">
    <source>
        <dbReference type="RuleBase" id="RU364065"/>
    </source>
</evidence>
<dbReference type="InterPro" id="IPR036249">
    <property type="entry name" value="Thioredoxin-like_sf"/>
</dbReference>
<dbReference type="Gene3D" id="3.40.30.10">
    <property type="entry name" value="Glutaredoxin"/>
    <property type="match status" value="1"/>
</dbReference>
<dbReference type="PRINTS" id="PR00160">
    <property type="entry name" value="GLUTAREDOXIN"/>
</dbReference>
<dbReference type="InterPro" id="IPR014025">
    <property type="entry name" value="Glutaredoxin_subgr"/>
</dbReference>
<keyword evidence="2 6" id="KW-0813">Transport</keyword>
<dbReference type="PROSITE" id="PS51354">
    <property type="entry name" value="GLUTAREDOXIN_2"/>
    <property type="match status" value="1"/>
</dbReference>
<evidence type="ECO:0000256" key="2">
    <source>
        <dbReference type="ARBA" id="ARBA00022448"/>
    </source>
</evidence>
<evidence type="ECO:0000259" key="7">
    <source>
        <dbReference type="Pfam" id="PF00462"/>
    </source>
</evidence>
<keyword evidence="6" id="KW-0963">Cytoplasm</keyword>
<dbReference type="InterPro" id="IPR011900">
    <property type="entry name" value="GRX_bact"/>
</dbReference>
<dbReference type="Proteomes" id="UP000283077">
    <property type="component" value="Unassembled WGS sequence"/>
</dbReference>
<dbReference type="InterPro" id="IPR011767">
    <property type="entry name" value="GLR_AS"/>
</dbReference>
<dbReference type="AlphaFoldDB" id="A0A437R0P7"/>
<dbReference type="InterPro" id="IPR002109">
    <property type="entry name" value="Glutaredoxin"/>
</dbReference>
<feature type="domain" description="Glutaredoxin" evidence="7">
    <location>
        <begin position="6"/>
        <end position="66"/>
    </location>
</feature>
<evidence type="ECO:0000256" key="4">
    <source>
        <dbReference type="ARBA" id="ARBA00023157"/>
    </source>
</evidence>
<dbReference type="GO" id="GO:0034599">
    <property type="term" value="P:cellular response to oxidative stress"/>
    <property type="evidence" value="ECO:0007669"/>
    <property type="project" value="TreeGrafter"/>
</dbReference>
<evidence type="ECO:0000256" key="3">
    <source>
        <dbReference type="ARBA" id="ARBA00022982"/>
    </source>
</evidence>
<name>A0A437R0P7_9GAMM</name>
<evidence type="ECO:0000256" key="5">
    <source>
        <dbReference type="ARBA" id="ARBA00023284"/>
    </source>
</evidence>
<dbReference type="OrthoDB" id="9814618at2"/>
<comment type="function">
    <text evidence="6">Has a glutathione-disulfide oxidoreductase activity in the presence of NADPH and glutathione reductase. Reduces low molecular weight disulfides and proteins.</text>
</comment>
<dbReference type="EMBL" id="SACS01000005">
    <property type="protein sequence ID" value="RVU40293.1"/>
    <property type="molecule type" value="Genomic_DNA"/>
</dbReference>
<keyword evidence="4" id="KW-1015">Disulfide bond</keyword>
<dbReference type="CDD" id="cd03418">
    <property type="entry name" value="GRX_GRXb_1_3_like"/>
    <property type="match status" value="1"/>
</dbReference>
<evidence type="ECO:0000313" key="8">
    <source>
        <dbReference type="EMBL" id="RVU40293.1"/>
    </source>
</evidence>
<dbReference type="NCBIfam" id="TIGR02181">
    <property type="entry name" value="GRX_bact"/>
    <property type="match status" value="1"/>
</dbReference>
<dbReference type="FunFam" id="3.40.30.10:FF:000018">
    <property type="entry name" value="Glutaredoxin"/>
    <property type="match status" value="1"/>
</dbReference>
<keyword evidence="9" id="KW-1185">Reference proteome</keyword>
<comment type="caution">
    <text evidence="8">The sequence shown here is derived from an EMBL/GenBank/DDBJ whole genome shotgun (WGS) entry which is preliminary data.</text>
</comment>
<accession>A0A437R0P7</accession>
<dbReference type="PROSITE" id="PS00195">
    <property type="entry name" value="GLUTAREDOXIN_1"/>
    <property type="match status" value="1"/>
</dbReference>